<feature type="transmembrane region" description="Helical" evidence="1">
    <location>
        <begin position="136"/>
        <end position="155"/>
    </location>
</feature>
<accession>A0A7S1IGQ3</accession>
<dbReference type="EMBL" id="HBGA01062465">
    <property type="protein sequence ID" value="CAD9012069.1"/>
    <property type="molecule type" value="Transcribed_RNA"/>
</dbReference>
<gene>
    <name evidence="2" type="ORF">EGYM00392_LOCUS23170</name>
</gene>
<feature type="transmembrane region" description="Helical" evidence="1">
    <location>
        <begin position="224"/>
        <end position="250"/>
    </location>
</feature>
<keyword evidence="1" id="KW-1133">Transmembrane helix</keyword>
<keyword evidence="1" id="KW-0472">Membrane</keyword>
<feature type="transmembrane region" description="Helical" evidence="1">
    <location>
        <begin position="300"/>
        <end position="321"/>
    </location>
</feature>
<evidence type="ECO:0000313" key="2">
    <source>
        <dbReference type="EMBL" id="CAD9012069.1"/>
    </source>
</evidence>
<proteinExistence type="predicted"/>
<keyword evidence="1" id="KW-0812">Transmembrane</keyword>
<feature type="transmembrane region" description="Helical" evidence="1">
    <location>
        <begin position="190"/>
        <end position="212"/>
    </location>
</feature>
<feature type="transmembrane region" description="Helical" evidence="1">
    <location>
        <begin position="105"/>
        <end position="124"/>
    </location>
</feature>
<dbReference type="AlphaFoldDB" id="A0A7S1IGQ3"/>
<evidence type="ECO:0000256" key="1">
    <source>
        <dbReference type="SAM" id="Phobius"/>
    </source>
</evidence>
<organism evidence="2">
    <name type="scientific">Eutreptiella gymnastica</name>
    <dbReference type="NCBI Taxonomy" id="73025"/>
    <lineage>
        <taxon>Eukaryota</taxon>
        <taxon>Discoba</taxon>
        <taxon>Euglenozoa</taxon>
        <taxon>Euglenida</taxon>
        <taxon>Spirocuta</taxon>
        <taxon>Euglenophyceae</taxon>
        <taxon>Eutreptiales</taxon>
        <taxon>Eutreptiaceae</taxon>
        <taxon>Eutreptiella</taxon>
    </lineage>
</organism>
<reference evidence="2" key="1">
    <citation type="submission" date="2021-01" db="EMBL/GenBank/DDBJ databases">
        <authorList>
            <person name="Corre E."/>
            <person name="Pelletier E."/>
            <person name="Niang G."/>
            <person name="Scheremetjew M."/>
            <person name="Finn R."/>
            <person name="Kale V."/>
            <person name="Holt S."/>
            <person name="Cochrane G."/>
            <person name="Meng A."/>
            <person name="Brown T."/>
            <person name="Cohen L."/>
        </authorList>
    </citation>
    <scope>NUCLEOTIDE SEQUENCE</scope>
    <source>
        <strain evidence="2">NIES-381</strain>
    </source>
</reference>
<feature type="transmembrane region" description="Helical" evidence="1">
    <location>
        <begin position="60"/>
        <end position="77"/>
    </location>
</feature>
<sequence>MRGLRRRVRPSPEPPNLITDVVPWQSVGFVPWEELHVIDGIKQAVHCPVGHPTSVPATDLFNLMLVALAFVLFHLVCTDRSRLTLPQLSNGGSLRLLPPRSKTNPFWVLYFLWVAVRYALELVHNHTSNHELDRHAVLGCLMIQGCVTLFLTLSLHRAAVLCHGPSLRVSLTYSGGVLHRDNITIPVEGLAGLLFGAYEIAVFLVGLSGPVIQSENLTWDASGPTYYCVYFAIHCLQYLLALYCLGTLVWPRPLGPTRTAKALSVSAFLLSTPQHIPLSFRDAYLTPRLPFGPCIWIFSWHDVALVLYAAALGLYFGFVGVEHNRYQEAELCSYYQDSI</sequence>
<protein>
    <submittedName>
        <fullName evidence="2">Uncharacterized protein</fullName>
    </submittedName>
</protein>
<name>A0A7S1IGQ3_9EUGL</name>